<evidence type="ECO:0000259" key="5">
    <source>
        <dbReference type="Pfam" id="PF00437"/>
    </source>
</evidence>
<dbReference type="Proteomes" id="UP000739538">
    <property type="component" value="Unassembled WGS sequence"/>
</dbReference>
<evidence type="ECO:0000313" key="8">
    <source>
        <dbReference type="Proteomes" id="UP000739538"/>
    </source>
</evidence>
<dbReference type="SUPFAM" id="SSF160246">
    <property type="entry name" value="EspE N-terminal domain-like"/>
    <property type="match status" value="1"/>
</dbReference>
<keyword evidence="3" id="KW-0067">ATP-binding</keyword>
<dbReference type="GO" id="GO:0005524">
    <property type="term" value="F:ATP binding"/>
    <property type="evidence" value="ECO:0007669"/>
    <property type="project" value="UniProtKB-KW"/>
</dbReference>
<evidence type="ECO:0000313" key="7">
    <source>
        <dbReference type="EMBL" id="MCA9756778.1"/>
    </source>
</evidence>
<comment type="caution">
    <text evidence="7">The sequence shown here is derived from an EMBL/GenBank/DDBJ whole genome shotgun (WGS) entry which is preliminary data.</text>
</comment>
<comment type="similarity">
    <text evidence="1">Belongs to the GSP E family.</text>
</comment>
<dbReference type="InterPro" id="IPR001482">
    <property type="entry name" value="T2SS/T4SS_dom"/>
</dbReference>
<organism evidence="7 8">
    <name type="scientific">Eiseniibacteriota bacterium</name>
    <dbReference type="NCBI Taxonomy" id="2212470"/>
    <lineage>
        <taxon>Bacteria</taxon>
        <taxon>Candidatus Eiseniibacteriota</taxon>
    </lineage>
</organism>
<accession>A0A956ND52</accession>
<dbReference type="PANTHER" id="PTHR30258:SF3">
    <property type="entry name" value="SLL1921 PROTEIN"/>
    <property type="match status" value="1"/>
</dbReference>
<feature type="compositionally biased region" description="Basic and acidic residues" evidence="4">
    <location>
        <begin position="1"/>
        <end position="19"/>
    </location>
</feature>
<dbReference type="Gene3D" id="3.30.300.160">
    <property type="entry name" value="Type II secretion system, protein E, N-terminal domain"/>
    <property type="match status" value="1"/>
</dbReference>
<dbReference type="PANTHER" id="PTHR30258">
    <property type="entry name" value="TYPE II SECRETION SYSTEM PROTEIN GSPE-RELATED"/>
    <property type="match status" value="1"/>
</dbReference>
<evidence type="ECO:0000256" key="3">
    <source>
        <dbReference type="ARBA" id="ARBA00022840"/>
    </source>
</evidence>
<dbReference type="Pfam" id="PF00437">
    <property type="entry name" value="T2SSE"/>
    <property type="match status" value="1"/>
</dbReference>
<feature type="non-terminal residue" evidence="7">
    <location>
        <position position="225"/>
    </location>
</feature>
<evidence type="ECO:0000256" key="2">
    <source>
        <dbReference type="ARBA" id="ARBA00022741"/>
    </source>
</evidence>
<dbReference type="SUPFAM" id="SSF52540">
    <property type="entry name" value="P-loop containing nucleoside triphosphate hydrolases"/>
    <property type="match status" value="1"/>
</dbReference>
<dbReference type="InterPro" id="IPR037257">
    <property type="entry name" value="T2SS_E_N_sf"/>
</dbReference>
<dbReference type="EMBL" id="JAGQHS010000067">
    <property type="protein sequence ID" value="MCA9756778.1"/>
    <property type="molecule type" value="Genomic_DNA"/>
</dbReference>
<protein>
    <submittedName>
        <fullName evidence="7">Flp pilus assembly complex ATPase component TadA</fullName>
    </submittedName>
</protein>
<reference evidence="7" key="2">
    <citation type="journal article" date="2021" name="Microbiome">
        <title>Successional dynamics and alternative stable states in a saline activated sludge microbial community over 9 years.</title>
        <authorList>
            <person name="Wang Y."/>
            <person name="Ye J."/>
            <person name="Ju F."/>
            <person name="Liu L."/>
            <person name="Boyd J.A."/>
            <person name="Deng Y."/>
            <person name="Parks D.H."/>
            <person name="Jiang X."/>
            <person name="Yin X."/>
            <person name="Woodcroft B.J."/>
            <person name="Tyson G.W."/>
            <person name="Hugenholtz P."/>
            <person name="Polz M.F."/>
            <person name="Zhang T."/>
        </authorList>
    </citation>
    <scope>NUCLEOTIDE SEQUENCE</scope>
    <source>
        <strain evidence="7">HKST-UBA02</strain>
    </source>
</reference>
<gene>
    <name evidence="7" type="primary">tadA</name>
    <name evidence="7" type="ORF">KDA27_13320</name>
</gene>
<dbReference type="Pfam" id="PF05157">
    <property type="entry name" value="MshEN"/>
    <property type="match status" value="1"/>
</dbReference>
<dbReference type="AlphaFoldDB" id="A0A956ND52"/>
<dbReference type="InterPro" id="IPR027417">
    <property type="entry name" value="P-loop_NTPase"/>
</dbReference>
<dbReference type="GO" id="GO:0005886">
    <property type="term" value="C:plasma membrane"/>
    <property type="evidence" value="ECO:0007669"/>
    <property type="project" value="TreeGrafter"/>
</dbReference>
<evidence type="ECO:0000256" key="4">
    <source>
        <dbReference type="SAM" id="MobiDB-lite"/>
    </source>
</evidence>
<evidence type="ECO:0000256" key="1">
    <source>
        <dbReference type="ARBA" id="ARBA00006611"/>
    </source>
</evidence>
<dbReference type="InterPro" id="IPR007831">
    <property type="entry name" value="T2SS_GspE_N"/>
</dbReference>
<dbReference type="GO" id="GO:0016887">
    <property type="term" value="F:ATP hydrolysis activity"/>
    <property type="evidence" value="ECO:0007669"/>
    <property type="project" value="TreeGrafter"/>
</dbReference>
<name>A0A956ND52_UNCEI</name>
<feature type="domain" description="Type II secretion system protein GspE N-terminal" evidence="6">
    <location>
        <begin position="17"/>
        <end position="100"/>
    </location>
</feature>
<keyword evidence="2" id="KW-0547">Nucleotide-binding</keyword>
<sequence>MNNRPDRIDGHSLRPERVSADPFLPDPEATALIPYQLAARFLIMPLAVEGPSIRVAMKDPKDFQALDYIELVSKKRPIPVGMPEARLRELIHRVYGSQAGAGQLEAVAAEATKISNQGADGSELPIVQLVDQILFEAVRVRATDIHLQPEETELLIRLRIDGVLTIISRLPAPLRQPVSTRVKVLAGLDISERRVPQDGKFELAVGEKRIDLRVSTTPTIYGENV</sequence>
<evidence type="ECO:0000259" key="6">
    <source>
        <dbReference type="Pfam" id="PF05157"/>
    </source>
</evidence>
<feature type="region of interest" description="Disordered" evidence="4">
    <location>
        <begin position="1"/>
        <end position="21"/>
    </location>
</feature>
<feature type="domain" description="Bacterial type II secretion system protein E" evidence="5">
    <location>
        <begin position="123"/>
        <end position="225"/>
    </location>
</feature>
<reference evidence="7" key="1">
    <citation type="submission" date="2020-04" db="EMBL/GenBank/DDBJ databases">
        <authorList>
            <person name="Zhang T."/>
        </authorList>
    </citation>
    <scope>NUCLEOTIDE SEQUENCE</scope>
    <source>
        <strain evidence="7">HKST-UBA02</strain>
    </source>
</reference>
<proteinExistence type="inferred from homology"/>
<dbReference type="Gene3D" id="3.30.450.90">
    <property type="match status" value="1"/>
</dbReference>